<evidence type="ECO:0000256" key="3">
    <source>
        <dbReference type="ARBA" id="ARBA00022833"/>
    </source>
</evidence>
<reference evidence="7 8" key="1">
    <citation type="submission" date="2017-06" db="EMBL/GenBank/DDBJ databases">
        <title>A platform for efficient transgenesis in Macrostomum lignano, a flatworm model organism for stem cell research.</title>
        <authorList>
            <person name="Berezikov E."/>
        </authorList>
    </citation>
    <scope>NUCLEOTIDE SEQUENCE [LARGE SCALE GENOMIC DNA]</scope>
    <source>
        <strain evidence="7">DV1</strain>
        <tissue evidence="7">Whole organism</tissue>
    </source>
</reference>
<evidence type="ECO:0000259" key="6">
    <source>
        <dbReference type="PROSITE" id="PS50089"/>
    </source>
</evidence>
<keyword evidence="8" id="KW-1185">Reference proteome</keyword>
<gene>
    <name evidence="7" type="ORF">BOX15_Mlig026722g11</name>
</gene>
<dbReference type="GO" id="GO:0008270">
    <property type="term" value="F:zinc ion binding"/>
    <property type="evidence" value="ECO:0007669"/>
    <property type="project" value="UniProtKB-KW"/>
</dbReference>
<evidence type="ECO:0000256" key="2">
    <source>
        <dbReference type="ARBA" id="ARBA00022771"/>
    </source>
</evidence>
<dbReference type="SUPFAM" id="SSF57850">
    <property type="entry name" value="RING/U-box"/>
    <property type="match status" value="1"/>
</dbReference>
<keyword evidence="3" id="KW-0862">Zinc</keyword>
<dbReference type="PROSITE" id="PS50089">
    <property type="entry name" value="ZF_RING_2"/>
    <property type="match status" value="1"/>
</dbReference>
<sequence>ANADADEDSLSVIELLTCSICNCVVSDPRFLPCTHSVCLTCVDSIRDTIDWCTGSCAVCQHKLQLPFSSSQLGRDLAKSQLAKTVKINKKNRQPLCSAPDCQNAWKAVSGLSSRAMCEQHLQAELDRLAAEAASLREPVAAALAPASRLSGICGRAAEKKQSLEATQREVESKFERLREQLEDAETLALKAVRIDIERSSSCSERAESIRAQMEQFQSMGESWSDLQTAGLSAVQLVDETKRALRQLEHLDDSFATVSDVVKSTVQASVESLKASNEKLCSELEVLLDRKVSGGSVLSLKDSKPVGFEFAPLFVVCLSGVKLMLDSNLYVCKLNGSLPTGATQLPKSIMFVIFKRSNYFDSKQEFQLFSLPNCIPIFGARFALQFPNSYYSRTETIEAIFGASSGCFVVAIYGKLFTADASGKLIKSVGIEDSKLWHFSPESDQLTVSHSSCGVQYVSVFNINLEKIRTVVISASSISSVFAVGPKFMLVDFGDGKVSRVDVDSRSISELAQLDRLVGRHRRTTAEPGAFALFFGAGNAVFVEGKHAVAVNKSGQVVQALQLKNRVSRTATVVRMANEYYLVMLSASCNSMELVSVDPTCF</sequence>
<keyword evidence="1" id="KW-0479">Metal-binding</keyword>
<proteinExistence type="predicted"/>
<dbReference type="PROSITE" id="PS00518">
    <property type="entry name" value="ZF_RING_1"/>
    <property type="match status" value="1"/>
</dbReference>
<keyword evidence="2 4" id="KW-0863">Zinc-finger</keyword>
<dbReference type="AlphaFoldDB" id="A0A267GFU0"/>
<evidence type="ECO:0000256" key="1">
    <source>
        <dbReference type="ARBA" id="ARBA00022723"/>
    </source>
</evidence>
<comment type="caution">
    <text evidence="7">The sequence shown here is derived from an EMBL/GenBank/DDBJ whole genome shotgun (WGS) entry which is preliminary data.</text>
</comment>
<name>A0A267GFU0_9PLAT</name>
<dbReference type="OrthoDB" id="6276190at2759"/>
<feature type="domain" description="RING-type" evidence="6">
    <location>
        <begin position="18"/>
        <end position="60"/>
    </location>
</feature>
<evidence type="ECO:0000256" key="4">
    <source>
        <dbReference type="PROSITE-ProRule" id="PRU00175"/>
    </source>
</evidence>
<feature type="non-terminal residue" evidence="7">
    <location>
        <position position="1"/>
    </location>
</feature>
<keyword evidence="5" id="KW-0175">Coiled coil</keyword>
<dbReference type="Proteomes" id="UP000215902">
    <property type="component" value="Unassembled WGS sequence"/>
</dbReference>
<dbReference type="InterPro" id="IPR001841">
    <property type="entry name" value="Znf_RING"/>
</dbReference>
<dbReference type="EMBL" id="NIVC01000390">
    <property type="protein sequence ID" value="PAA84082.1"/>
    <property type="molecule type" value="Genomic_DNA"/>
</dbReference>
<evidence type="ECO:0000256" key="5">
    <source>
        <dbReference type="SAM" id="Coils"/>
    </source>
</evidence>
<dbReference type="Gene3D" id="3.30.40.10">
    <property type="entry name" value="Zinc/RING finger domain, C3HC4 (zinc finger)"/>
    <property type="match status" value="1"/>
</dbReference>
<dbReference type="InterPro" id="IPR013083">
    <property type="entry name" value="Znf_RING/FYVE/PHD"/>
</dbReference>
<dbReference type="InterPro" id="IPR017907">
    <property type="entry name" value="Znf_RING_CS"/>
</dbReference>
<dbReference type="SMART" id="SM00184">
    <property type="entry name" value="RING"/>
    <property type="match status" value="1"/>
</dbReference>
<organism evidence="7 8">
    <name type="scientific">Macrostomum lignano</name>
    <dbReference type="NCBI Taxonomy" id="282301"/>
    <lineage>
        <taxon>Eukaryota</taxon>
        <taxon>Metazoa</taxon>
        <taxon>Spiralia</taxon>
        <taxon>Lophotrochozoa</taxon>
        <taxon>Platyhelminthes</taxon>
        <taxon>Rhabditophora</taxon>
        <taxon>Macrostomorpha</taxon>
        <taxon>Macrostomida</taxon>
        <taxon>Macrostomidae</taxon>
        <taxon>Macrostomum</taxon>
    </lineage>
</organism>
<evidence type="ECO:0000313" key="7">
    <source>
        <dbReference type="EMBL" id="PAA84082.1"/>
    </source>
</evidence>
<protein>
    <recommendedName>
        <fullName evidence="6">RING-type domain-containing protein</fullName>
    </recommendedName>
</protein>
<feature type="coiled-coil region" evidence="5">
    <location>
        <begin position="160"/>
        <end position="187"/>
    </location>
</feature>
<evidence type="ECO:0000313" key="8">
    <source>
        <dbReference type="Proteomes" id="UP000215902"/>
    </source>
</evidence>
<accession>A0A267GFU0</accession>